<feature type="domain" description="Isochorismatase-like" evidence="1">
    <location>
        <begin position="4"/>
        <end position="170"/>
    </location>
</feature>
<dbReference type="Proteomes" id="UP000811399">
    <property type="component" value="Unassembled WGS sequence"/>
</dbReference>
<dbReference type="EMBL" id="LDWY01000016">
    <property type="protein sequence ID" value="PHY92011.1"/>
    <property type="molecule type" value="Genomic_DNA"/>
</dbReference>
<proteinExistence type="predicted"/>
<dbReference type="Gene3D" id="3.40.50.850">
    <property type="entry name" value="Isochorismatase-like"/>
    <property type="match status" value="1"/>
</dbReference>
<gene>
    <name evidence="3" type="ORF">AA994_01375</name>
    <name evidence="2" type="ORF">CVU5213_06605</name>
</gene>
<dbReference type="GO" id="GO:0016740">
    <property type="term" value="F:transferase activity"/>
    <property type="evidence" value="ECO:0007669"/>
    <property type="project" value="UniProtKB-KW"/>
</dbReference>
<keyword evidence="5" id="KW-1185">Reference proteome</keyword>
<dbReference type="SUPFAM" id="SSF52499">
    <property type="entry name" value="Isochorismatase-like hydrolases"/>
    <property type="match status" value="1"/>
</dbReference>
<dbReference type="CDD" id="cd00431">
    <property type="entry name" value="cysteine_hydrolases"/>
    <property type="match status" value="1"/>
</dbReference>
<keyword evidence="2" id="KW-0808">Transferase</keyword>
<name>A0A2G4R646_9BACT</name>
<dbReference type="AlphaFoldDB" id="A0A2G4R646"/>
<accession>A0A2G4R646</accession>
<dbReference type="Proteomes" id="UP000237472">
    <property type="component" value="Unassembled WGS sequence"/>
</dbReference>
<evidence type="ECO:0000313" key="5">
    <source>
        <dbReference type="Proteomes" id="UP000811399"/>
    </source>
</evidence>
<dbReference type="EMBL" id="VJYU01000021">
    <property type="protein sequence ID" value="MBS4241391.1"/>
    <property type="molecule type" value="Genomic_DNA"/>
</dbReference>
<protein>
    <submittedName>
        <fullName evidence="2 3">Hydrolase</fullName>
    </submittedName>
</protein>
<dbReference type="InterPro" id="IPR036380">
    <property type="entry name" value="Isochorismatase-like_sf"/>
</dbReference>
<comment type="caution">
    <text evidence="3">The sequence shown here is derived from an EMBL/GenBank/DDBJ whole genome shotgun (WGS) entry which is preliminary data.</text>
</comment>
<evidence type="ECO:0000313" key="3">
    <source>
        <dbReference type="EMBL" id="PHY92011.1"/>
    </source>
</evidence>
<reference evidence="2 5" key="4">
    <citation type="journal article" date="2021" name="Syst. Appl. Microbiol.">
        <title>nCampylobacter vulpis sp. nov. isolated from wild red foxes.</title>
        <authorList>
            <person name="Parisi A."/>
            <person name="Chiara M."/>
            <person name="Caffara M."/>
            <person name="Mion D."/>
            <person name="Miller W.G."/>
            <person name="Caruso M."/>
            <person name="Manzari C."/>
            <person name="Florio D."/>
            <person name="Capozzi L."/>
            <person name="D'Erchia A.M."/>
            <person name="Manzulli V."/>
            <person name="Zanoni R.G."/>
        </authorList>
    </citation>
    <scope>NUCLEOTIDE SEQUENCE [LARGE SCALE GENOMIC DNA]</scope>
    <source>
        <strain evidence="2 5">52/13</strain>
    </source>
</reference>
<organism evidence="3 4">
    <name type="scientific">Campylobacter vulpis</name>
    <dbReference type="NCBI Taxonomy" id="1655500"/>
    <lineage>
        <taxon>Bacteria</taxon>
        <taxon>Pseudomonadati</taxon>
        <taxon>Campylobacterota</taxon>
        <taxon>Epsilonproteobacteria</taxon>
        <taxon>Campylobacterales</taxon>
        <taxon>Campylobacteraceae</taxon>
        <taxon>Campylobacter</taxon>
    </lineage>
</organism>
<keyword evidence="3" id="KW-0378">Hydrolase</keyword>
<reference evidence="3" key="1">
    <citation type="submission" date="2015-06" db="EMBL/GenBank/DDBJ databases">
        <authorList>
            <person name="Hoefler B.C."/>
            <person name="Straight P.D."/>
        </authorList>
    </citation>
    <scope>NUCLEOTIDE SEQUENCE [LARGE SCALE GENOMIC DNA]</scope>
    <source>
        <strain evidence="3">73/13</strain>
    </source>
</reference>
<dbReference type="Pfam" id="PF00857">
    <property type="entry name" value="Isochorismatase"/>
    <property type="match status" value="1"/>
</dbReference>
<sequence>MKKALVLVDYQNDFIDGSLGFEKALGLKDEILKLLGEFEGDLLITFDTHKEDYLKTREGQNLPIEHCIKGTKGWEMPNEFTPFLSKAKKIFHKDTFGSLELANFLAKSPYEEIHFCGLVSHICVFFNLILAFCAKPNATLILHKNATTSFDEGLENHAYELLKAYGVKLVES</sequence>
<dbReference type="OrthoDB" id="5360912at2"/>
<evidence type="ECO:0000259" key="1">
    <source>
        <dbReference type="Pfam" id="PF00857"/>
    </source>
</evidence>
<reference evidence="2" key="3">
    <citation type="submission" date="2019-07" db="EMBL/GenBank/DDBJ databases">
        <authorList>
            <person name="Miller W.G."/>
        </authorList>
    </citation>
    <scope>NUCLEOTIDE SEQUENCE</scope>
    <source>
        <strain evidence="2">52/13</strain>
    </source>
</reference>
<dbReference type="InterPro" id="IPR000868">
    <property type="entry name" value="Isochorismatase-like_dom"/>
</dbReference>
<evidence type="ECO:0000313" key="4">
    <source>
        <dbReference type="Proteomes" id="UP000237472"/>
    </source>
</evidence>
<reference evidence="4" key="2">
    <citation type="submission" date="2015-06" db="EMBL/GenBank/DDBJ databases">
        <authorList>
            <person name="Parisi A."/>
            <person name="Chiara M."/>
            <person name="Florio D."/>
            <person name="Miccolupo A."/>
            <person name="Manzari C."/>
            <person name="Mion D."/>
            <person name="Caruso M."/>
            <person name="D'erchia A.M."/>
            <person name="Zanoni R."/>
        </authorList>
    </citation>
    <scope>NUCLEOTIDE SEQUENCE [LARGE SCALE GENOMIC DNA]</scope>
    <source>
        <strain evidence="4">73/13</strain>
    </source>
</reference>
<dbReference type="GO" id="GO:0016787">
    <property type="term" value="F:hydrolase activity"/>
    <property type="evidence" value="ECO:0007669"/>
    <property type="project" value="UniProtKB-KW"/>
</dbReference>
<dbReference type="RefSeq" id="WP_099460982.1">
    <property type="nucleotide sequence ID" value="NZ_LDWY01000016.1"/>
</dbReference>
<evidence type="ECO:0000313" key="2">
    <source>
        <dbReference type="EMBL" id="MBS4241391.1"/>
    </source>
</evidence>